<dbReference type="InterPro" id="IPR038678">
    <property type="entry name" value="Spondin_N_sf"/>
</dbReference>
<comment type="caution">
    <text evidence="3">The sequence shown here is derived from an EMBL/GenBank/DDBJ whole genome shotgun (WGS) entry which is preliminary data.</text>
</comment>
<dbReference type="RefSeq" id="WP_048692588.1">
    <property type="nucleotide sequence ID" value="NZ_KQ130491.1"/>
</dbReference>
<evidence type="ECO:0000259" key="2">
    <source>
        <dbReference type="Pfam" id="PF06468"/>
    </source>
</evidence>
<dbReference type="InterPro" id="IPR009465">
    <property type="entry name" value="Spondin_N"/>
</dbReference>
<feature type="chain" id="PRO_5005298554" description="Spondin domain-containing protein" evidence="1">
    <location>
        <begin position="24"/>
        <end position="231"/>
    </location>
</feature>
<dbReference type="EMBL" id="LAZL01000016">
    <property type="protein sequence ID" value="KMT65069.1"/>
    <property type="molecule type" value="Genomic_DNA"/>
</dbReference>
<dbReference type="Pfam" id="PF06468">
    <property type="entry name" value="Spond_N"/>
    <property type="match status" value="1"/>
</dbReference>
<dbReference type="STRING" id="1513271.XM47_11415"/>
<gene>
    <name evidence="3" type="ORF">XM47_11415</name>
</gene>
<keyword evidence="1" id="KW-0732">Signal</keyword>
<accession>A0A0J8GUU9</accession>
<evidence type="ECO:0000313" key="4">
    <source>
        <dbReference type="Proteomes" id="UP000037600"/>
    </source>
</evidence>
<evidence type="ECO:0000256" key="1">
    <source>
        <dbReference type="SAM" id="SignalP"/>
    </source>
</evidence>
<protein>
    <recommendedName>
        <fullName evidence="2">Spondin domain-containing protein</fullName>
    </recommendedName>
</protein>
<dbReference type="NCBIfam" id="NF038123">
    <property type="entry name" value="NF038123_dom"/>
    <property type="match status" value="1"/>
</dbReference>
<dbReference type="OrthoDB" id="5188840at2"/>
<reference evidence="3 4" key="1">
    <citation type="submission" date="2015-04" db="EMBL/GenBank/DDBJ databases">
        <title>Draft Genome Sequence of the Novel Agar-Digesting Marine Bacterium Q1.</title>
        <authorList>
            <person name="Li Y."/>
            <person name="Li D."/>
            <person name="Chen G."/>
            <person name="Du Z."/>
        </authorList>
    </citation>
    <scope>NUCLEOTIDE SEQUENCE [LARGE SCALE GENOMIC DNA]</scope>
    <source>
        <strain evidence="3 4">Q1</strain>
    </source>
</reference>
<name>A0A0J8GUU9_9ALTE</name>
<organism evidence="3 4">
    <name type="scientific">Catenovulum maritimum</name>
    <dbReference type="NCBI Taxonomy" id="1513271"/>
    <lineage>
        <taxon>Bacteria</taxon>
        <taxon>Pseudomonadati</taxon>
        <taxon>Pseudomonadota</taxon>
        <taxon>Gammaproteobacteria</taxon>
        <taxon>Alteromonadales</taxon>
        <taxon>Alteromonadaceae</taxon>
        <taxon>Catenovulum</taxon>
    </lineage>
</organism>
<feature type="signal peptide" evidence="1">
    <location>
        <begin position="1"/>
        <end position="23"/>
    </location>
</feature>
<dbReference type="AlphaFoldDB" id="A0A0J8GUU9"/>
<dbReference type="PROSITE" id="PS51257">
    <property type="entry name" value="PROKAR_LIPOPROTEIN"/>
    <property type="match status" value="1"/>
</dbReference>
<dbReference type="Gene3D" id="2.60.40.2130">
    <property type="entry name" value="F-spondin domain"/>
    <property type="match status" value="1"/>
</dbReference>
<keyword evidence="4" id="KW-1185">Reference proteome</keyword>
<proteinExistence type="predicted"/>
<evidence type="ECO:0000313" key="3">
    <source>
        <dbReference type="EMBL" id="KMT65069.1"/>
    </source>
</evidence>
<dbReference type="Proteomes" id="UP000037600">
    <property type="component" value="Unassembled WGS sequence"/>
</dbReference>
<feature type="domain" description="Spondin" evidence="2">
    <location>
        <begin position="53"/>
        <end position="169"/>
    </location>
</feature>
<sequence length="231" mass="24509">MNNLKLNGAKWLGLLAMMSGLSACSIDINDDDDKAPMPYVYEIKLMNITQGQMFSPPILTSHNAQMQLWQAGESASIALEALAEGGDTSQISAMAGIEQSHAAAAPVAPGDMYTWTLEVEKGYAYGVSVATMLINTNDGFTGVTGIDLSKLSVGDTYSKMLNVYDAGTEMNDEIAMPGSGGEGFNSARTGDVDRVHIHPGVLTSLELSSSVLEAGHKFDNPAAKIVIKRMQ</sequence>